<dbReference type="Pfam" id="PF07491">
    <property type="entry name" value="PPI_Ypi1"/>
    <property type="match status" value="1"/>
</dbReference>
<accession>A0A9P7FAL0</accession>
<reference evidence="4" key="1">
    <citation type="journal article" date="2020" name="New Phytol.">
        <title>Comparative genomics reveals dynamic genome evolution in host specialist ectomycorrhizal fungi.</title>
        <authorList>
            <person name="Lofgren L.A."/>
            <person name="Nguyen N.H."/>
            <person name="Vilgalys R."/>
            <person name="Ruytinx J."/>
            <person name="Liao H.L."/>
            <person name="Branco S."/>
            <person name="Kuo A."/>
            <person name="LaButti K."/>
            <person name="Lipzen A."/>
            <person name="Andreopoulos W."/>
            <person name="Pangilinan J."/>
            <person name="Riley R."/>
            <person name="Hundley H."/>
            <person name="Na H."/>
            <person name="Barry K."/>
            <person name="Grigoriev I.V."/>
            <person name="Stajich J.E."/>
            <person name="Kennedy P.G."/>
        </authorList>
    </citation>
    <scope>NUCLEOTIDE SEQUENCE</scope>
    <source>
        <strain evidence="4">FC423</strain>
    </source>
</reference>
<name>A0A9P7FAL0_9AGAM</name>
<protein>
    <recommendedName>
        <fullName evidence="2">Type 1 phosphatases regulator</fullName>
    </recommendedName>
</protein>
<keyword evidence="5" id="KW-1185">Reference proteome</keyword>
<comment type="caution">
    <text evidence="4">The sequence shown here is derived from an EMBL/GenBank/DDBJ whole genome shotgun (WGS) entry which is preliminary data.</text>
</comment>
<dbReference type="GeneID" id="64693514"/>
<organism evidence="4 5">
    <name type="scientific">Suillus discolor</name>
    <dbReference type="NCBI Taxonomy" id="1912936"/>
    <lineage>
        <taxon>Eukaryota</taxon>
        <taxon>Fungi</taxon>
        <taxon>Dikarya</taxon>
        <taxon>Basidiomycota</taxon>
        <taxon>Agaricomycotina</taxon>
        <taxon>Agaricomycetes</taxon>
        <taxon>Agaricomycetidae</taxon>
        <taxon>Boletales</taxon>
        <taxon>Suillineae</taxon>
        <taxon>Suillaceae</taxon>
        <taxon>Suillus</taxon>
    </lineage>
</organism>
<dbReference type="Proteomes" id="UP000823399">
    <property type="component" value="Unassembled WGS sequence"/>
</dbReference>
<feature type="region of interest" description="Disordered" evidence="3">
    <location>
        <begin position="1"/>
        <end position="66"/>
    </location>
</feature>
<evidence type="ECO:0000256" key="1">
    <source>
        <dbReference type="ARBA" id="ARBA00005605"/>
    </source>
</evidence>
<keyword evidence="2" id="KW-0539">Nucleus</keyword>
<feature type="compositionally biased region" description="Polar residues" evidence="3">
    <location>
        <begin position="1"/>
        <end position="11"/>
    </location>
</feature>
<proteinExistence type="inferred from homology"/>
<dbReference type="GO" id="GO:0004865">
    <property type="term" value="F:protein serine/threonine phosphatase inhibitor activity"/>
    <property type="evidence" value="ECO:0007669"/>
    <property type="project" value="UniProtKB-UniRule"/>
</dbReference>
<sequence>MMTAQGRTRTSAPADGSRTITLHDSQPRPEDDASQPEVVGTLRLRGEPRKTRQRVAWDEDVIDNEGCGKKKSKICCIYHKPRRFDESSEEESSESDSDSDCQQHSNCPRQRRMHHPEGNGHSDGLATRDAPSNRGVIHEVEEAGSSGNAYERNPKNKRN</sequence>
<evidence type="ECO:0000313" key="5">
    <source>
        <dbReference type="Proteomes" id="UP000823399"/>
    </source>
</evidence>
<evidence type="ECO:0000256" key="2">
    <source>
        <dbReference type="RuleBase" id="RU367162"/>
    </source>
</evidence>
<dbReference type="PANTHER" id="PTHR20835">
    <property type="entry name" value="E3 UBIQUITIN-PROTEIN LIGASE PPP1R11-RELATED"/>
    <property type="match status" value="1"/>
</dbReference>
<comment type="function">
    <text evidence="2">Regulator of type 1 phosphatases which maintains protein phosphatase activity under strict control.</text>
</comment>
<feature type="region of interest" description="Disordered" evidence="3">
    <location>
        <begin position="82"/>
        <end position="159"/>
    </location>
</feature>
<dbReference type="EMBL" id="JABBWM010000021">
    <property type="protein sequence ID" value="KAG2110256.1"/>
    <property type="molecule type" value="Genomic_DNA"/>
</dbReference>
<dbReference type="GO" id="GO:0005634">
    <property type="term" value="C:nucleus"/>
    <property type="evidence" value="ECO:0007669"/>
    <property type="project" value="UniProtKB-SubCell"/>
</dbReference>
<dbReference type="PANTHER" id="PTHR20835:SF0">
    <property type="entry name" value="E3 UBIQUITIN-PROTEIN LIGASE PPP1R11"/>
    <property type="match status" value="1"/>
</dbReference>
<comment type="similarity">
    <text evidence="1 2">Belongs to the YPI1 family.</text>
</comment>
<dbReference type="GO" id="GO:0008157">
    <property type="term" value="F:protein phosphatase 1 binding"/>
    <property type="evidence" value="ECO:0007669"/>
    <property type="project" value="TreeGrafter"/>
</dbReference>
<evidence type="ECO:0000256" key="3">
    <source>
        <dbReference type="SAM" id="MobiDB-lite"/>
    </source>
</evidence>
<dbReference type="OrthoDB" id="307488at2759"/>
<gene>
    <name evidence="4" type="ORF">F5147DRAFT_575093</name>
</gene>
<feature type="compositionally biased region" description="Acidic residues" evidence="3">
    <location>
        <begin position="87"/>
        <end position="99"/>
    </location>
</feature>
<dbReference type="InterPro" id="IPR011107">
    <property type="entry name" value="PPI_Ypi1"/>
</dbReference>
<dbReference type="AlphaFoldDB" id="A0A9P7FAL0"/>
<comment type="subcellular location">
    <subcellularLocation>
        <location evidence="2">Nucleus</location>
    </subcellularLocation>
</comment>
<evidence type="ECO:0000313" key="4">
    <source>
        <dbReference type="EMBL" id="KAG2110256.1"/>
    </source>
</evidence>
<dbReference type="RefSeq" id="XP_041293934.1">
    <property type="nucleotide sequence ID" value="XM_041431255.1"/>
</dbReference>